<dbReference type="GO" id="GO:0006730">
    <property type="term" value="P:one-carbon metabolic process"/>
    <property type="evidence" value="ECO:0007669"/>
    <property type="project" value="UniProtKB-UniRule"/>
</dbReference>
<evidence type="ECO:0000313" key="10">
    <source>
        <dbReference type="EMBL" id="EHM13782.1"/>
    </source>
</evidence>
<dbReference type="PROSITE" id="PS00739">
    <property type="entry name" value="ADOHCYASE_2"/>
    <property type="match status" value="1"/>
</dbReference>
<dbReference type="InterPro" id="IPR036291">
    <property type="entry name" value="NAD(P)-bd_dom_sf"/>
</dbReference>
<feature type="binding site" evidence="6">
    <location>
        <position position="339"/>
    </location>
    <ligand>
        <name>NAD(+)</name>
        <dbReference type="ChEBI" id="CHEBI:57540"/>
    </ligand>
</feature>
<reference evidence="10 11" key="1">
    <citation type="submission" date="2011-11" db="EMBL/GenBank/DDBJ databases">
        <title>The Noncontiguous Finished genome of Jonquetella anthropi DSM 22815.</title>
        <authorList>
            <consortium name="US DOE Joint Genome Institute (JGI-PGF)"/>
            <person name="Lucas S."/>
            <person name="Copeland A."/>
            <person name="Lapidus A."/>
            <person name="Glavina del Rio T."/>
            <person name="Dalin E."/>
            <person name="Tice H."/>
            <person name="Bruce D."/>
            <person name="Goodwin L."/>
            <person name="Pitluck S."/>
            <person name="Peters L."/>
            <person name="Mikhailova N."/>
            <person name="Held B."/>
            <person name="Kyrpides N."/>
            <person name="Mavromatis K."/>
            <person name="Ivanova N."/>
            <person name="Markowitz V."/>
            <person name="Cheng J.-F."/>
            <person name="Hugenholtz P."/>
            <person name="Woyke T."/>
            <person name="Wu D."/>
            <person name="Gronow S."/>
            <person name="Wellnitz S."/>
            <person name="Brambilla E."/>
            <person name="Klenk H.-P."/>
            <person name="Eisen J.A."/>
        </authorList>
    </citation>
    <scope>NUCLEOTIDE SEQUENCE [LARGE SCALE GENOMIC DNA]</scope>
    <source>
        <strain evidence="10 11">DSM 22815</strain>
    </source>
</reference>
<evidence type="ECO:0000256" key="6">
    <source>
        <dbReference type="PIRSR" id="PIRSR001109-2"/>
    </source>
</evidence>
<keyword evidence="11" id="KW-1185">Reference proteome</keyword>
<feature type="binding site" evidence="6">
    <location>
        <begin position="292"/>
        <end position="294"/>
    </location>
    <ligand>
        <name>NAD(+)</name>
        <dbReference type="ChEBI" id="CHEBI:57540"/>
    </ligand>
</feature>
<evidence type="ECO:0000259" key="9">
    <source>
        <dbReference type="SMART" id="SM00997"/>
    </source>
</evidence>
<dbReference type="EC" id="3.13.2.1" evidence="5 7"/>
<evidence type="ECO:0000313" key="11">
    <source>
        <dbReference type="Proteomes" id="UP000003806"/>
    </source>
</evidence>
<dbReference type="AlphaFoldDB" id="H0UIN7"/>
<evidence type="ECO:0000256" key="8">
    <source>
        <dbReference type="RuleBase" id="RU004166"/>
    </source>
</evidence>
<gene>
    <name evidence="10" type="ORF">JonanDRAFT_1418</name>
</gene>
<feature type="domain" description="S-adenosyl-L-homocysteine hydrolase NAD binding" evidence="9">
    <location>
        <begin position="184"/>
        <end position="345"/>
    </location>
</feature>
<sequence>MRYKIANVELAPQGSQKIQWAWRAMPVLRSLVERYEPQAPLAGATLAACLHLEAKTACLLLALKRLGASVRSAGSNPLSTQDDVCASLVEQGVEVFSHHGMTPQEYAAYLEDVLSCEPDVIVDDGADLVATLVDRMPNLIGKVRGASEETTSGVKRLKAMQAQNLLKFPVISVNDADSKYLFDNRYGTGQSVWDGVMRTTNMLVAGKTVVIVGYGWCGRGAALRASALGARVIVTEVAPHRAFEAMMDGHQVMSMEPAAPLGDIFLTFTGNIHVIRGEHMAVMKDNVLLGNAGHFDVEIDKKALAKLAKEVVCAKPGVDTYVLPDGRRLNLLGEGRLVNLACGDGHPIEIMDLSFALQLESALYAWQHGRECPAGLMAVPQQIDRGVVETKLASMGVLIDSMTEEQTAYMNDWRED</sequence>
<dbReference type="SUPFAM" id="SSF51735">
    <property type="entry name" value="NAD(P)-binding Rossmann-fold domains"/>
    <property type="match status" value="1"/>
</dbReference>
<dbReference type="Proteomes" id="UP000003806">
    <property type="component" value="Chromosome"/>
</dbReference>
<dbReference type="OrthoDB" id="9802717at2"/>
<evidence type="ECO:0000256" key="5">
    <source>
        <dbReference type="NCBIfam" id="TIGR00936"/>
    </source>
</evidence>
<evidence type="ECO:0000256" key="3">
    <source>
        <dbReference type="ARBA" id="ARBA00022801"/>
    </source>
</evidence>
<comment type="similarity">
    <text evidence="1 8">Belongs to the adenosylhomocysteinase family.</text>
</comment>
<dbReference type="InterPro" id="IPR000043">
    <property type="entry name" value="Adenosylhomocysteinase-like"/>
</dbReference>
<dbReference type="Pfam" id="PF05221">
    <property type="entry name" value="AdoHcyase"/>
    <property type="match status" value="2"/>
</dbReference>
<dbReference type="SUPFAM" id="SSF52283">
    <property type="entry name" value="Formate/glycerate dehydrogenase catalytic domain-like"/>
    <property type="match status" value="1"/>
</dbReference>
<dbReference type="GO" id="GO:0033353">
    <property type="term" value="P:S-adenosylmethionine cycle"/>
    <property type="evidence" value="ECO:0007669"/>
    <property type="project" value="TreeGrafter"/>
</dbReference>
<evidence type="ECO:0000256" key="2">
    <source>
        <dbReference type="ARBA" id="ARBA00022563"/>
    </source>
</evidence>
<comment type="catalytic activity">
    <reaction evidence="7">
        <text>S-adenosyl-L-homocysteine + H2O = L-homocysteine + adenosine</text>
        <dbReference type="Rhea" id="RHEA:21708"/>
        <dbReference type="ChEBI" id="CHEBI:15377"/>
        <dbReference type="ChEBI" id="CHEBI:16335"/>
        <dbReference type="ChEBI" id="CHEBI:57856"/>
        <dbReference type="ChEBI" id="CHEBI:58199"/>
        <dbReference type="EC" id="3.13.2.1"/>
    </reaction>
</comment>
<dbReference type="eggNOG" id="COG0499">
    <property type="taxonomic scope" value="Bacteria"/>
</dbReference>
<keyword evidence="3 7" id="KW-0378">Hydrolase</keyword>
<keyword evidence="4 6" id="KW-0520">NAD</keyword>
<comment type="cofactor">
    <cofactor evidence="6 7">
        <name>NAD(+)</name>
        <dbReference type="ChEBI" id="CHEBI:57540"/>
    </cofactor>
    <text evidence="6 7">Binds 1 NAD(+) per subunit.</text>
</comment>
<dbReference type="UniPathway" id="UPA00314">
    <property type="reaction ID" value="UER00076"/>
</dbReference>
<feature type="binding site" evidence="6">
    <location>
        <position position="346"/>
    </location>
    <ligand>
        <name>NAD(+)</name>
        <dbReference type="ChEBI" id="CHEBI:57540"/>
    </ligand>
</feature>
<feature type="binding site" evidence="6">
    <location>
        <position position="236"/>
    </location>
    <ligand>
        <name>NAD(+)</name>
        <dbReference type="ChEBI" id="CHEBI:57540"/>
    </ligand>
</feature>
<dbReference type="GO" id="GO:0004013">
    <property type="term" value="F:adenosylhomocysteinase activity"/>
    <property type="evidence" value="ECO:0007669"/>
    <property type="project" value="UniProtKB-UniRule"/>
</dbReference>
<evidence type="ECO:0000256" key="1">
    <source>
        <dbReference type="ARBA" id="ARBA00007122"/>
    </source>
</evidence>
<evidence type="ECO:0000256" key="7">
    <source>
        <dbReference type="RuleBase" id="RU000548"/>
    </source>
</evidence>
<dbReference type="RefSeq" id="WP_008523339.1">
    <property type="nucleotide sequence ID" value="NZ_CM001376.1"/>
</dbReference>
<dbReference type="HOGENOM" id="CLU_025194_2_1_0"/>
<protein>
    <recommendedName>
        <fullName evidence="5 7">Adenosylhomocysteinase</fullName>
        <ecNumber evidence="5 7">3.13.2.1</ecNumber>
    </recommendedName>
</protein>
<dbReference type="SMART" id="SM00996">
    <property type="entry name" value="AdoHcyase"/>
    <property type="match status" value="1"/>
</dbReference>
<dbReference type="PIRSF" id="PIRSF001109">
    <property type="entry name" value="Ad_hcy_hydrolase"/>
    <property type="match status" value="1"/>
</dbReference>
<dbReference type="FunFam" id="3.40.50.720:FF:000004">
    <property type="entry name" value="Adenosylhomocysteinase"/>
    <property type="match status" value="1"/>
</dbReference>
<dbReference type="CDD" id="cd00401">
    <property type="entry name" value="SAHH"/>
    <property type="match status" value="1"/>
</dbReference>
<comment type="pathway">
    <text evidence="7">Amino-acid biosynthesis; L-homocysteine biosynthesis; L-homocysteine from S-adenosyl-L-homocysteine: step 1/1.</text>
</comment>
<feature type="binding site" evidence="6">
    <location>
        <begin position="215"/>
        <end position="220"/>
    </location>
    <ligand>
        <name>NAD(+)</name>
        <dbReference type="ChEBI" id="CHEBI:57540"/>
    </ligand>
</feature>
<dbReference type="Gene3D" id="3.40.50.720">
    <property type="entry name" value="NAD(P)-binding Rossmann-like Domain"/>
    <property type="match status" value="1"/>
</dbReference>
<name>H0UIN7_9BACT</name>
<dbReference type="SMART" id="SM00997">
    <property type="entry name" value="AdoHcyase_NAD"/>
    <property type="match status" value="1"/>
</dbReference>
<dbReference type="PANTHER" id="PTHR23420:SF0">
    <property type="entry name" value="ADENOSYLHOMOCYSTEINASE"/>
    <property type="match status" value="1"/>
</dbReference>
<organism evidence="10 11">
    <name type="scientific">Jonquetella anthropi DSM 22815</name>
    <dbReference type="NCBI Taxonomy" id="885272"/>
    <lineage>
        <taxon>Bacteria</taxon>
        <taxon>Thermotogati</taxon>
        <taxon>Synergistota</taxon>
        <taxon>Synergistia</taxon>
        <taxon>Synergistales</taxon>
        <taxon>Dethiosulfovibrionaceae</taxon>
        <taxon>Jonquetella</taxon>
    </lineage>
</organism>
<proteinExistence type="inferred from homology"/>
<dbReference type="NCBIfam" id="TIGR00936">
    <property type="entry name" value="ahcY"/>
    <property type="match status" value="1"/>
</dbReference>
<dbReference type="InterPro" id="IPR042172">
    <property type="entry name" value="Adenosylhomocyst_ase-like_sf"/>
</dbReference>
<evidence type="ECO:0000256" key="4">
    <source>
        <dbReference type="ARBA" id="ARBA00023027"/>
    </source>
</evidence>
<dbReference type="NCBIfam" id="NF004005">
    <property type="entry name" value="PRK05476.2-3"/>
    <property type="match status" value="1"/>
</dbReference>
<accession>H0UIN7</accession>
<dbReference type="InterPro" id="IPR020082">
    <property type="entry name" value="S-Ado-L-homoCys_hydrolase_CS"/>
</dbReference>
<dbReference type="InterPro" id="IPR015878">
    <property type="entry name" value="Ado_hCys_hydrolase_NAD-bd"/>
</dbReference>
<dbReference type="PANTHER" id="PTHR23420">
    <property type="entry name" value="ADENOSYLHOMOCYSTEINASE"/>
    <property type="match status" value="1"/>
</dbReference>
<dbReference type="GO" id="GO:0005829">
    <property type="term" value="C:cytosol"/>
    <property type="evidence" value="ECO:0007669"/>
    <property type="project" value="TreeGrafter"/>
</dbReference>
<dbReference type="STRING" id="885272.JonanDRAFT_1418"/>
<keyword evidence="2 7" id="KW-0554">One-carbon metabolism</keyword>
<dbReference type="EMBL" id="CM001376">
    <property type="protein sequence ID" value="EHM13782.1"/>
    <property type="molecule type" value="Genomic_DNA"/>
</dbReference>
<dbReference type="Pfam" id="PF00670">
    <property type="entry name" value="AdoHcyase_NAD"/>
    <property type="match status" value="1"/>
</dbReference>
<dbReference type="Gene3D" id="3.40.50.1480">
    <property type="entry name" value="Adenosylhomocysteinase-like"/>
    <property type="match status" value="1"/>
</dbReference>